<comment type="subcellular location">
    <subcellularLocation>
        <location evidence="1 9">Cell membrane</location>
        <topology evidence="1 9">Multi-pass membrane protein</topology>
    </subcellularLocation>
</comment>
<keyword evidence="8 9" id="KW-0472">Membrane</keyword>
<dbReference type="PROSITE" id="PS50928">
    <property type="entry name" value="ABC_TM1"/>
    <property type="match status" value="1"/>
</dbReference>
<evidence type="ECO:0000256" key="6">
    <source>
        <dbReference type="ARBA" id="ARBA00022970"/>
    </source>
</evidence>
<evidence type="ECO:0000256" key="9">
    <source>
        <dbReference type="RuleBase" id="RU363032"/>
    </source>
</evidence>
<comment type="caution">
    <text evidence="11">The sequence shown here is derived from an EMBL/GenBank/DDBJ whole genome shotgun (WGS) entry which is preliminary data.</text>
</comment>
<keyword evidence="3 9" id="KW-0813">Transport</keyword>
<feature type="domain" description="ABC transmembrane type-1" evidence="10">
    <location>
        <begin position="15"/>
        <end position="204"/>
    </location>
</feature>
<evidence type="ECO:0000313" key="12">
    <source>
        <dbReference type="Proteomes" id="UP000251211"/>
    </source>
</evidence>
<organism evidence="11 12">
    <name type="scientific">Rhodococcus wratislaviensis</name>
    <name type="common">Tsukamurella wratislaviensis</name>
    <dbReference type="NCBI Taxonomy" id="44752"/>
    <lineage>
        <taxon>Bacteria</taxon>
        <taxon>Bacillati</taxon>
        <taxon>Actinomycetota</taxon>
        <taxon>Actinomycetes</taxon>
        <taxon>Mycobacteriales</taxon>
        <taxon>Nocardiaceae</taxon>
        <taxon>Rhodococcus</taxon>
    </lineage>
</organism>
<evidence type="ECO:0000256" key="4">
    <source>
        <dbReference type="ARBA" id="ARBA00022475"/>
    </source>
</evidence>
<name>A0AB38FMJ5_RHOWR</name>
<dbReference type="GO" id="GO:0043190">
    <property type="term" value="C:ATP-binding cassette (ABC) transporter complex"/>
    <property type="evidence" value="ECO:0007669"/>
    <property type="project" value="InterPro"/>
</dbReference>
<dbReference type="Pfam" id="PF00528">
    <property type="entry name" value="BPD_transp_1"/>
    <property type="match status" value="1"/>
</dbReference>
<evidence type="ECO:0000256" key="3">
    <source>
        <dbReference type="ARBA" id="ARBA00022448"/>
    </source>
</evidence>
<evidence type="ECO:0000256" key="7">
    <source>
        <dbReference type="ARBA" id="ARBA00022989"/>
    </source>
</evidence>
<evidence type="ECO:0000256" key="5">
    <source>
        <dbReference type="ARBA" id="ARBA00022692"/>
    </source>
</evidence>
<dbReference type="InterPro" id="IPR000515">
    <property type="entry name" value="MetI-like"/>
</dbReference>
<dbReference type="Proteomes" id="UP000251211">
    <property type="component" value="Unassembled WGS sequence"/>
</dbReference>
<evidence type="ECO:0000256" key="1">
    <source>
        <dbReference type="ARBA" id="ARBA00004651"/>
    </source>
</evidence>
<dbReference type="Gene3D" id="1.10.3720.10">
    <property type="entry name" value="MetI-like"/>
    <property type="match status" value="1"/>
</dbReference>
<feature type="transmembrane region" description="Helical" evidence="9">
    <location>
        <begin position="145"/>
        <end position="169"/>
    </location>
</feature>
<dbReference type="NCBIfam" id="TIGR01726">
    <property type="entry name" value="HEQRo_perm_3TM"/>
    <property type="match status" value="1"/>
</dbReference>
<keyword evidence="4" id="KW-1003">Cell membrane</keyword>
<accession>A0AB38FMJ5</accession>
<keyword evidence="5 9" id="KW-0812">Transmembrane</keyword>
<proteinExistence type="inferred from homology"/>
<feature type="transmembrane region" description="Helical" evidence="9">
    <location>
        <begin position="60"/>
        <end position="77"/>
    </location>
</feature>
<dbReference type="GO" id="GO:0006865">
    <property type="term" value="P:amino acid transport"/>
    <property type="evidence" value="ECO:0007669"/>
    <property type="project" value="UniProtKB-KW"/>
</dbReference>
<dbReference type="PANTHER" id="PTHR30614:SF37">
    <property type="entry name" value="AMINO-ACID ABC TRANSPORTER PERMEASE PROTEIN YHDX-RELATED"/>
    <property type="match status" value="1"/>
</dbReference>
<evidence type="ECO:0000256" key="2">
    <source>
        <dbReference type="ARBA" id="ARBA00010072"/>
    </source>
</evidence>
<dbReference type="InterPro" id="IPR035906">
    <property type="entry name" value="MetI-like_sf"/>
</dbReference>
<keyword evidence="7 9" id="KW-1133">Transmembrane helix</keyword>
<feature type="transmembrane region" description="Helical" evidence="9">
    <location>
        <begin position="83"/>
        <end position="103"/>
    </location>
</feature>
<dbReference type="GO" id="GO:0022857">
    <property type="term" value="F:transmembrane transporter activity"/>
    <property type="evidence" value="ECO:0007669"/>
    <property type="project" value="InterPro"/>
</dbReference>
<reference evidence="11 12" key="1">
    <citation type="submission" date="2018-06" db="EMBL/GenBank/DDBJ databases">
        <authorList>
            <consortium name="Pathogen Informatics"/>
            <person name="Doyle S."/>
        </authorList>
    </citation>
    <scope>NUCLEOTIDE SEQUENCE [LARGE SCALE GENOMIC DNA]</scope>
    <source>
        <strain evidence="11 12">NCTC13229</strain>
    </source>
</reference>
<sequence>MHTVVDHFGALMEGFAVTLALIGVSTVLALIGGTILASFRVSPIPLLKSIGSGYVETFRNVPTAVIYFMTLFAFPQLGIKIPFFWAAVAALAIYYSAFFCEAVRSGINAIPVGQFEAGRSIGLTFGGSLRYIVLPQAFRSVVPPLINVFIALTKSSAIASAFGVAELLTRAEGVIAEESQAVLWILAATSLLYLVITIPAGTIANIVEKKVAVAR</sequence>
<dbReference type="PANTHER" id="PTHR30614">
    <property type="entry name" value="MEMBRANE COMPONENT OF AMINO ACID ABC TRANSPORTER"/>
    <property type="match status" value="1"/>
</dbReference>
<keyword evidence="6" id="KW-0029">Amino-acid transport</keyword>
<gene>
    <name evidence="11" type="primary">gluC2_1</name>
    <name evidence="11" type="ORF">NCTC13229_06404</name>
</gene>
<dbReference type="InterPro" id="IPR010065">
    <property type="entry name" value="AA_ABC_transptr_permease_3TM"/>
</dbReference>
<evidence type="ECO:0000256" key="8">
    <source>
        <dbReference type="ARBA" id="ARBA00023136"/>
    </source>
</evidence>
<dbReference type="EMBL" id="UAUI01000027">
    <property type="protein sequence ID" value="SPZ42870.1"/>
    <property type="molecule type" value="Genomic_DNA"/>
</dbReference>
<evidence type="ECO:0000259" key="10">
    <source>
        <dbReference type="PROSITE" id="PS50928"/>
    </source>
</evidence>
<protein>
    <submittedName>
        <fullName evidence="11">Glutamate transport system permease GluC</fullName>
    </submittedName>
</protein>
<feature type="transmembrane region" description="Helical" evidence="9">
    <location>
        <begin position="181"/>
        <end position="207"/>
    </location>
</feature>
<dbReference type="AlphaFoldDB" id="A0AB38FMJ5"/>
<feature type="transmembrane region" description="Helical" evidence="9">
    <location>
        <begin position="15"/>
        <end position="39"/>
    </location>
</feature>
<evidence type="ECO:0000313" key="11">
    <source>
        <dbReference type="EMBL" id="SPZ42870.1"/>
    </source>
</evidence>
<dbReference type="SUPFAM" id="SSF161098">
    <property type="entry name" value="MetI-like"/>
    <property type="match status" value="1"/>
</dbReference>
<dbReference type="RefSeq" id="WP_112302118.1">
    <property type="nucleotide sequence ID" value="NZ_QTTP01000001.1"/>
</dbReference>
<dbReference type="InterPro" id="IPR043429">
    <property type="entry name" value="ArtM/GltK/GlnP/TcyL/YhdX-like"/>
</dbReference>
<comment type="similarity">
    <text evidence="2">Belongs to the binding-protein-dependent transport system permease family. HisMQ subfamily.</text>
</comment>
<dbReference type="CDD" id="cd06261">
    <property type="entry name" value="TM_PBP2"/>
    <property type="match status" value="1"/>
</dbReference>